<dbReference type="GeneTree" id="ENSGT00940000159384"/>
<organism evidence="1 2">
    <name type="scientific">Denticeps clupeoides</name>
    <name type="common">denticle herring</name>
    <dbReference type="NCBI Taxonomy" id="299321"/>
    <lineage>
        <taxon>Eukaryota</taxon>
        <taxon>Metazoa</taxon>
        <taxon>Chordata</taxon>
        <taxon>Craniata</taxon>
        <taxon>Vertebrata</taxon>
        <taxon>Euteleostomi</taxon>
        <taxon>Actinopterygii</taxon>
        <taxon>Neopterygii</taxon>
        <taxon>Teleostei</taxon>
        <taxon>Clupei</taxon>
        <taxon>Clupeiformes</taxon>
        <taxon>Denticipitoidei</taxon>
        <taxon>Denticipitidae</taxon>
        <taxon>Denticeps</taxon>
    </lineage>
</organism>
<evidence type="ECO:0000313" key="1">
    <source>
        <dbReference type="Ensembl" id="ENSDCDP00010033074.1"/>
    </source>
</evidence>
<dbReference type="CDD" id="cd02024">
    <property type="entry name" value="NRK1"/>
    <property type="match status" value="1"/>
</dbReference>
<reference evidence="1" key="1">
    <citation type="submission" date="2025-08" db="UniProtKB">
        <authorList>
            <consortium name="Ensembl"/>
        </authorList>
    </citation>
    <scope>IDENTIFICATION</scope>
</reference>
<dbReference type="SUPFAM" id="SSF52540">
    <property type="entry name" value="P-loop containing nucleoside triphosphate hydrolases"/>
    <property type="match status" value="1"/>
</dbReference>
<proteinExistence type="predicted"/>
<dbReference type="PANTHER" id="PTHR10285">
    <property type="entry name" value="URIDINE KINASE"/>
    <property type="match status" value="1"/>
</dbReference>
<evidence type="ECO:0008006" key="3">
    <source>
        <dbReference type="Google" id="ProtNLM"/>
    </source>
</evidence>
<dbReference type="AlphaFoldDB" id="A0AAY4CKB5"/>
<evidence type="ECO:0000313" key="2">
    <source>
        <dbReference type="Proteomes" id="UP000694580"/>
    </source>
</evidence>
<dbReference type="Proteomes" id="UP000694580">
    <property type="component" value="Unplaced"/>
</dbReference>
<dbReference type="Gene3D" id="3.40.50.300">
    <property type="entry name" value="P-loop containing nucleotide triphosphate hydrolases"/>
    <property type="match status" value="1"/>
</dbReference>
<reference evidence="1" key="2">
    <citation type="submission" date="2025-09" db="UniProtKB">
        <authorList>
            <consortium name="Ensembl"/>
        </authorList>
    </citation>
    <scope>IDENTIFICATION</scope>
</reference>
<accession>A0AAY4CKB5</accession>
<keyword evidence="2" id="KW-1185">Reference proteome</keyword>
<protein>
    <recommendedName>
        <fullName evidence="3">Nicotinamide riboside kinase 1</fullName>
    </recommendedName>
</protein>
<sequence>MEEATPRRQNRKRLVVGVGGVTNGGKSTLSMALQQRLANSCVIAQDSYFKDESELPEDDRGFKHYDTLQALRMDKMMGDVESWFEDPPAFMASRGLKISHPAAADQQEVFILIVEGFLIFNHGPLNALMDLRYFLHIPYDVCRERRSSRAYDPPDPPGFFEGYVWPMFLKNRAEMEASVTDLVYLDGLRGREDLQRGVLEELRGRVDAIRSVQVHQISRPTFYYSL</sequence>
<gene>
    <name evidence="1" type="primary">NMRK1</name>
</gene>
<dbReference type="InterPro" id="IPR027417">
    <property type="entry name" value="P-loop_NTPase"/>
</dbReference>
<dbReference type="Ensembl" id="ENSDCDT00010041011.1">
    <property type="protein sequence ID" value="ENSDCDP00010033074.1"/>
    <property type="gene ID" value="ENSDCDG00010021117.1"/>
</dbReference>
<name>A0AAY4CKB5_9TELE</name>